<comment type="caution">
    <text evidence="1">The sequence shown here is derived from an EMBL/GenBank/DDBJ whole genome shotgun (WGS) entry which is preliminary data.</text>
</comment>
<gene>
    <name evidence="1" type="primary">txxe 2091</name>
    <name evidence="1" type="ORF">TXXE_10285</name>
</gene>
<proteinExistence type="predicted"/>
<keyword evidence="2" id="KW-1185">Reference proteome</keyword>
<evidence type="ECO:0000313" key="1">
    <source>
        <dbReference type="EMBL" id="CAG5086822.1"/>
    </source>
</evidence>
<dbReference type="Proteomes" id="UP000681526">
    <property type="component" value="Unassembled WGS sequence"/>
</dbReference>
<accession>A0ABM8V4G3</accession>
<protein>
    <recommendedName>
        <fullName evidence="3">4Fe4S-binding SPASM domain-containing protein</fullName>
    </recommendedName>
</protein>
<evidence type="ECO:0008006" key="3">
    <source>
        <dbReference type="Google" id="ProtNLM"/>
    </source>
</evidence>
<organism evidence="1 2">
    <name type="scientific">Thermobacillus xylanilyticus</name>
    <dbReference type="NCBI Taxonomy" id="76633"/>
    <lineage>
        <taxon>Bacteria</taxon>
        <taxon>Bacillati</taxon>
        <taxon>Bacillota</taxon>
        <taxon>Bacilli</taxon>
        <taxon>Bacillales</taxon>
        <taxon>Paenibacillaceae</taxon>
        <taxon>Thermobacillus</taxon>
    </lineage>
</organism>
<sequence length="61" mass="7075">MSVTYYCPLLKGTITEGRCLDINYENIRMKKPDEIISIGTTFNYTLDEIREKCEICPNNPL</sequence>
<reference evidence="1 2" key="1">
    <citation type="submission" date="2021-04" db="EMBL/GenBank/DDBJ databases">
        <authorList>
            <person name="Rakotoarivonina H."/>
        </authorList>
    </citation>
    <scope>NUCLEOTIDE SEQUENCE [LARGE SCALE GENOMIC DNA]</scope>
    <source>
        <strain evidence="1 2">XE</strain>
    </source>
</reference>
<name>A0ABM8V4G3_THEXY</name>
<evidence type="ECO:0000313" key="2">
    <source>
        <dbReference type="Proteomes" id="UP000681526"/>
    </source>
</evidence>
<dbReference type="EMBL" id="CAJRAY010000046">
    <property type="protein sequence ID" value="CAG5086822.1"/>
    <property type="molecule type" value="Genomic_DNA"/>
</dbReference>